<evidence type="ECO:0000313" key="1">
    <source>
        <dbReference type="EMBL" id="KAF0731299.1"/>
    </source>
</evidence>
<comment type="caution">
    <text evidence="1">The sequence shown here is derived from an EMBL/GenBank/DDBJ whole genome shotgun (WGS) entry which is preliminary data.</text>
</comment>
<dbReference type="AlphaFoldDB" id="A0A6G0WUZ8"/>
<keyword evidence="2" id="KW-1185">Reference proteome</keyword>
<accession>A0A6G0WUZ8</accession>
<gene>
    <name evidence="1" type="ORF">Ae201684_011363</name>
</gene>
<dbReference type="Proteomes" id="UP000481153">
    <property type="component" value="Unassembled WGS sequence"/>
</dbReference>
<protein>
    <submittedName>
        <fullName evidence="1">Uncharacterized protein</fullName>
    </submittedName>
</protein>
<organism evidence="1 2">
    <name type="scientific">Aphanomyces euteiches</name>
    <dbReference type="NCBI Taxonomy" id="100861"/>
    <lineage>
        <taxon>Eukaryota</taxon>
        <taxon>Sar</taxon>
        <taxon>Stramenopiles</taxon>
        <taxon>Oomycota</taxon>
        <taxon>Saprolegniomycetes</taxon>
        <taxon>Saprolegniales</taxon>
        <taxon>Verrucalvaceae</taxon>
        <taxon>Aphanomyces</taxon>
    </lineage>
</organism>
<reference evidence="1 2" key="1">
    <citation type="submission" date="2019-07" db="EMBL/GenBank/DDBJ databases">
        <title>Genomics analysis of Aphanomyces spp. identifies a new class of oomycete effector associated with host adaptation.</title>
        <authorList>
            <person name="Gaulin E."/>
        </authorList>
    </citation>
    <scope>NUCLEOTIDE SEQUENCE [LARGE SCALE GENOMIC DNA]</scope>
    <source>
        <strain evidence="1 2">ATCC 201684</strain>
    </source>
</reference>
<sequence>MHSLEGHQDVIMDLLHHVVTGSVALVVLPDFEYLSNVPFVAAVEQEESFVARGEKARHHDRSPLTLFVQIGSLVVGPAAPAIVVGVEDRLITCYLDHLGCSHVHLHVDLLYALATTEPHLARVLKLY</sequence>
<evidence type="ECO:0000313" key="2">
    <source>
        <dbReference type="Proteomes" id="UP000481153"/>
    </source>
</evidence>
<proteinExistence type="predicted"/>
<dbReference type="EMBL" id="VJMJ01000144">
    <property type="protein sequence ID" value="KAF0731299.1"/>
    <property type="molecule type" value="Genomic_DNA"/>
</dbReference>
<name>A0A6G0WUZ8_9STRA</name>